<keyword evidence="9" id="KW-0238">DNA-binding</keyword>
<keyword evidence="12" id="KW-0269">Exonuclease</keyword>
<dbReference type="Gene3D" id="3.30.70.370">
    <property type="match status" value="2"/>
</dbReference>
<dbReference type="PRINTS" id="PR00868">
    <property type="entry name" value="DNAPOLI"/>
</dbReference>
<evidence type="ECO:0000259" key="11">
    <source>
        <dbReference type="SMART" id="SM00482"/>
    </source>
</evidence>
<dbReference type="Gene3D" id="1.20.1060.10">
    <property type="entry name" value="Taq DNA Polymerase, Chain T, domain 4"/>
    <property type="match status" value="1"/>
</dbReference>
<dbReference type="GO" id="GO:0039693">
    <property type="term" value="P:viral DNA genome replication"/>
    <property type="evidence" value="ECO:0007669"/>
    <property type="project" value="UniProtKB-KW"/>
</dbReference>
<dbReference type="EMBL" id="LR796934">
    <property type="protein sequence ID" value="CAB4176378.1"/>
    <property type="molecule type" value="Genomic_DNA"/>
</dbReference>
<proteinExistence type="inferred from homology"/>
<dbReference type="GO" id="GO:0004527">
    <property type="term" value="F:exonuclease activity"/>
    <property type="evidence" value="ECO:0007669"/>
    <property type="project" value="UniProtKB-KW"/>
</dbReference>
<dbReference type="SMART" id="SM00482">
    <property type="entry name" value="POLAc"/>
    <property type="match status" value="1"/>
</dbReference>
<dbReference type="InterPro" id="IPR012337">
    <property type="entry name" value="RNaseH-like_sf"/>
</dbReference>
<keyword evidence="7" id="KW-0239">DNA-directed DNA polymerase</keyword>
<evidence type="ECO:0000256" key="3">
    <source>
        <dbReference type="ARBA" id="ARBA00015749"/>
    </source>
</evidence>
<dbReference type="GO" id="GO:0003887">
    <property type="term" value="F:DNA-directed DNA polymerase activity"/>
    <property type="evidence" value="ECO:0007669"/>
    <property type="project" value="UniProtKB-KW"/>
</dbReference>
<dbReference type="InterPro" id="IPR001098">
    <property type="entry name" value="DNA-dir_DNA_pol_A_palm_dom"/>
</dbReference>
<evidence type="ECO:0000256" key="2">
    <source>
        <dbReference type="ARBA" id="ARBA00012417"/>
    </source>
</evidence>
<dbReference type="Gene3D" id="3.30.420.10">
    <property type="entry name" value="Ribonuclease H-like superfamily/Ribonuclease H"/>
    <property type="match status" value="1"/>
</dbReference>
<dbReference type="GO" id="GO:0003677">
    <property type="term" value="F:DNA binding"/>
    <property type="evidence" value="ECO:0007669"/>
    <property type="project" value="UniProtKB-KW"/>
</dbReference>
<dbReference type="PANTHER" id="PTHR10133:SF27">
    <property type="entry name" value="DNA POLYMERASE NU"/>
    <property type="match status" value="1"/>
</dbReference>
<keyword evidence="12" id="KW-0540">Nuclease</keyword>
<evidence type="ECO:0000313" key="12">
    <source>
        <dbReference type="EMBL" id="CAB4176378.1"/>
    </source>
</evidence>
<dbReference type="InterPro" id="IPR019760">
    <property type="entry name" value="DNA-dir_DNA_pol_A_CS"/>
</dbReference>
<evidence type="ECO:0000256" key="8">
    <source>
        <dbReference type="ARBA" id="ARBA00023109"/>
    </source>
</evidence>
<dbReference type="InterPro" id="IPR036397">
    <property type="entry name" value="RNaseH_sf"/>
</dbReference>
<dbReference type="InterPro" id="IPR043502">
    <property type="entry name" value="DNA/RNA_pol_sf"/>
</dbReference>
<dbReference type="InterPro" id="IPR002298">
    <property type="entry name" value="DNA_polymerase_A"/>
</dbReference>
<keyword evidence="8" id="KW-1194">Viral DNA replication</keyword>
<dbReference type="Pfam" id="PF00476">
    <property type="entry name" value="DNA_pol_A"/>
    <property type="match status" value="1"/>
</dbReference>
<keyword evidence="5" id="KW-0548">Nucleotidyltransferase</keyword>
<evidence type="ECO:0000256" key="7">
    <source>
        <dbReference type="ARBA" id="ARBA00022932"/>
    </source>
</evidence>
<sequence>MPSVIFDIETDSLESSTRIWCIVTRDADTGTLLTSTSLASGHEASLKVLREADCIIGQNIIGFDLPILQQLLAFIPTKKILDTLTLSRLIYPDLRNDDWKRVGFNKELIGSHSLKAWGQRLGLLKDTYGENADWSAWTQEMQDYCEVDTKVTLALYQHLLAQGPAPKAVELELGVARICQRIERAGWHFDRPGADRLTAQLLIKRVELKEQLVKVFPAKMIQMKTKVKTAVFNPGSRMDIARGLNELYGWQAEEVTPSGQPKIDEAVLSKLPYPEAKLLCEYLLIVKRLGQIGEGEEAWVKLSRNGVIHGRINTNGAVTGRATHSKPNMAQVPASRSPYGKECRSLFGPRPNWVLVGADASGLELRCLSHFLHAYDDGLYCKAVLEGDIHWTNAIAFGVVPAGTKRDKHNADLEEKRNIAKTLIYAMIYGAGDLKLGMTVGGGVKEGKRLRNSFEKKVGAYKVLKDCVSAASKRGYLIGLDGRHLPIRSEHAALNTLLQSAGAVIMKQALLHFVQNMSWKNLEWGKDYAVIGWIHDEFQIECRRGLEDHIGTNAVGSIKSAGETLGFRCALDGEFRTGATWAETH</sequence>
<name>A0A6J5Q4C7_9CAUD</name>
<comment type="similarity">
    <text evidence="1">Belongs to the DNA polymerase type-A family.</text>
</comment>
<organism evidence="12">
    <name type="scientific">uncultured Caudovirales phage</name>
    <dbReference type="NCBI Taxonomy" id="2100421"/>
    <lineage>
        <taxon>Viruses</taxon>
        <taxon>Duplodnaviria</taxon>
        <taxon>Heunggongvirae</taxon>
        <taxon>Uroviricota</taxon>
        <taxon>Caudoviricetes</taxon>
        <taxon>Peduoviridae</taxon>
        <taxon>Maltschvirus</taxon>
        <taxon>Maltschvirus maltsch</taxon>
    </lineage>
</organism>
<evidence type="ECO:0000256" key="10">
    <source>
        <dbReference type="ARBA" id="ARBA00049244"/>
    </source>
</evidence>
<protein>
    <recommendedName>
        <fullName evidence="3">DNA polymerase</fullName>
        <ecNumber evidence="2">2.7.7.7</ecNumber>
    </recommendedName>
</protein>
<dbReference type="SUPFAM" id="SSF53098">
    <property type="entry name" value="Ribonuclease H-like"/>
    <property type="match status" value="1"/>
</dbReference>
<dbReference type="SUPFAM" id="SSF56672">
    <property type="entry name" value="DNA/RNA polymerases"/>
    <property type="match status" value="1"/>
</dbReference>
<evidence type="ECO:0000256" key="9">
    <source>
        <dbReference type="ARBA" id="ARBA00023125"/>
    </source>
</evidence>
<dbReference type="PANTHER" id="PTHR10133">
    <property type="entry name" value="DNA POLYMERASE I"/>
    <property type="match status" value="1"/>
</dbReference>
<evidence type="ECO:0000256" key="4">
    <source>
        <dbReference type="ARBA" id="ARBA00022679"/>
    </source>
</evidence>
<evidence type="ECO:0000256" key="1">
    <source>
        <dbReference type="ARBA" id="ARBA00007705"/>
    </source>
</evidence>
<dbReference type="GO" id="GO:0006302">
    <property type="term" value="P:double-strand break repair"/>
    <property type="evidence" value="ECO:0007669"/>
    <property type="project" value="TreeGrafter"/>
</dbReference>
<keyword evidence="12" id="KW-0378">Hydrolase</keyword>
<keyword evidence="6" id="KW-0235">DNA replication</keyword>
<reference evidence="12" key="1">
    <citation type="submission" date="2020-05" db="EMBL/GenBank/DDBJ databases">
        <authorList>
            <person name="Chiriac C."/>
            <person name="Salcher M."/>
            <person name="Ghai R."/>
            <person name="Kavagutti S V."/>
        </authorList>
    </citation>
    <scope>NUCLEOTIDE SEQUENCE</scope>
</reference>
<comment type="catalytic activity">
    <reaction evidence="10">
        <text>DNA(n) + a 2'-deoxyribonucleoside 5'-triphosphate = DNA(n+1) + diphosphate</text>
        <dbReference type="Rhea" id="RHEA:22508"/>
        <dbReference type="Rhea" id="RHEA-COMP:17339"/>
        <dbReference type="Rhea" id="RHEA-COMP:17340"/>
        <dbReference type="ChEBI" id="CHEBI:33019"/>
        <dbReference type="ChEBI" id="CHEBI:61560"/>
        <dbReference type="ChEBI" id="CHEBI:173112"/>
        <dbReference type="EC" id="2.7.7.7"/>
    </reaction>
</comment>
<feature type="domain" description="DNA-directed DNA polymerase family A palm" evidence="11">
    <location>
        <begin position="340"/>
        <end position="546"/>
    </location>
</feature>
<dbReference type="EC" id="2.7.7.7" evidence="2"/>
<accession>A0A6J5Q4C7</accession>
<evidence type="ECO:0000256" key="5">
    <source>
        <dbReference type="ARBA" id="ARBA00022695"/>
    </source>
</evidence>
<keyword evidence="4" id="KW-0808">Transferase</keyword>
<dbReference type="PROSITE" id="PS00447">
    <property type="entry name" value="DNA_POLYMERASE_A"/>
    <property type="match status" value="1"/>
</dbReference>
<dbReference type="GO" id="GO:0006261">
    <property type="term" value="P:DNA-templated DNA replication"/>
    <property type="evidence" value="ECO:0007669"/>
    <property type="project" value="InterPro"/>
</dbReference>
<gene>
    <name evidence="12" type="ORF">UFOVP995_23</name>
</gene>
<evidence type="ECO:0000256" key="6">
    <source>
        <dbReference type="ARBA" id="ARBA00022705"/>
    </source>
</evidence>